<dbReference type="InterPro" id="IPR004042">
    <property type="entry name" value="Intein_endonuc_central"/>
</dbReference>
<feature type="region of interest" description="Disordered" evidence="7">
    <location>
        <begin position="423"/>
        <end position="452"/>
    </location>
</feature>
<comment type="cofactor">
    <cofactor evidence="1">
        <name>adenosylcob(III)alamin</name>
        <dbReference type="ChEBI" id="CHEBI:18408"/>
    </cofactor>
</comment>
<dbReference type="Gene3D" id="2.170.16.10">
    <property type="entry name" value="Hedgehog/Intein (Hint) domain"/>
    <property type="match status" value="1"/>
</dbReference>
<dbReference type="STRING" id="1555112.LIP_0715"/>
<dbReference type="GO" id="GO:0031419">
    <property type="term" value="F:cobalamin binding"/>
    <property type="evidence" value="ECO:0007669"/>
    <property type="project" value="UniProtKB-KW"/>
</dbReference>
<evidence type="ECO:0000256" key="4">
    <source>
        <dbReference type="ARBA" id="ARBA00023000"/>
    </source>
</evidence>
<keyword evidence="4" id="KW-0651">Protein splicing</keyword>
<dbReference type="CDD" id="cd00081">
    <property type="entry name" value="Hint"/>
    <property type="match status" value="1"/>
</dbReference>
<reference evidence="10" key="1">
    <citation type="submission" date="2015-07" db="EMBL/GenBank/DDBJ databases">
        <title>Complete genome sequence and phylogenetic analysis of Limnochorda pilosa.</title>
        <authorList>
            <person name="Watanabe M."/>
            <person name="Kojima H."/>
            <person name="Fukui M."/>
        </authorList>
    </citation>
    <scope>NUCLEOTIDE SEQUENCE [LARGE SCALE GENOMIC DNA]</scope>
    <source>
        <strain evidence="10">HC45</strain>
    </source>
</reference>
<dbReference type="PATRIC" id="fig|1555112.3.peg.746"/>
<dbReference type="SUPFAM" id="SSF51998">
    <property type="entry name" value="PFL-like glycyl radical enzymes"/>
    <property type="match status" value="1"/>
</dbReference>
<keyword evidence="6" id="KW-0170">Cobalt</keyword>
<dbReference type="InterPro" id="IPR050862">
    <property type="entry name" value="RdRp_reductase_class-2"/>
</dbReference>
<dbReference type="PROSITE" id="PS50818">
    <property type="entry name" value="INTEIN_C_TER"/>
    <property type="match status" value="1"/>
</dbReference>
<reference evidence="10" key="2">
    <citation type="journal article" date="2016" name="Int. J. Syst. Evol. Microbiol.">
        <title>Complete genome sequence and cell structure of Limnochorda pilosa, a Gram-negative spore-former within the phylum Firmicutes.</title>
        <authorList>
            <person name="Watanabe M."/>
            <person name="Kojima H."/>
            <person name="Fukui M."/>
        </authorList>
    </citation>
    <scope>NUCLEOTIDE SEQUENCE [LARGE SCALE GENOMIC DNA]</scope>
    <source>
        <strain evidence="10">HC45</strain>
    </source>
</reference>
<dbReference type="SMART" id="SM00306">
    <property type="entry name" value="HintN"/>
    <property type="match status" value="1"/>
</dbReference>
<proteinExistence type="predicted"/>
<dbReference type="InterPro" id="IPR027434">
    <property type="entry name" value="Homing_endonucl"/>
</dbReference>
<dbReference type="PRINTS" id="PR00379">
    <property type="entry name" value="INTEIN"/>
</dbReference>
<dbReference type="Proteomes" id="UP000065807">
    <property type="component" value="Chromosome"/>
</dbReference>
<organism evidence="9 10">
    <name type="scientific">Limnochorda pilosa</name>
    <dbReference type="NCBI Taxonomy" id="1555112"/>
    <lineage>
        <taxon>Bacteria</taxon>
        <taxon>Bacillati</taxon>
        <taxon>Bacillota</taxon>
        <taxon>Limnochordia</taxon>
        <taxon>Limnochordales</taxon>
        <taxon>Limnochordaceae</taxon>
        <taxon>Limnochorda</taxon>
    </lineage>
</organism>
<dbReference type="Gene3D" id="3.20.70.20">
    <property type="match status" value="2"/>
</dbReference>
<dbReference type="SMART" id="SM00305">
    <property type="entry name" value="HintC"/>
    <property type="match status" value="1"/>
</dbReference>
<dbReference type="InterPro" id="IPR000788">
    <property type="entry name" value="RNR_lg_C"/>
</dbReference>
<dbReference type="InterPro" id="IPR003587">
    <property type="entry name" value="Hint_dom_N"/>
</dbReference>
<evidence type="ECO:0000256" key="6">
    <source>
        <dbReference type="ARBA" id="ARBA00023285"/>
    </source>
</evidence>
<dbReference type="GO" id="GO:0016539">
    <property type="term" value="P:intein-mediated protein splicing"/>
    <property type="evidence" value="ECO:0007669"/>
    <property type="project" value="InterPro"/>
</dbReference>
<evidence type="ECO:0000259" key="8">
    <source>
        <dbReference type="PROSITE" id="PS50819"/>
    </source>
</evidence>
<dbReference type="PROSITE" id="PS50819">
    <property type="entry name" value="INTEIN_ENDONUCLEASE"/>
    <property type="match status" value="1"/>
</dbReference>
<dbReference type="InterPro" id="IPR006142">
    <property type="entry name" value="INTEIN"/>
</dbReference>
<evidence type="ECO:0000256" key="1">
    <source>
        <dbReference type="ARBA" id="ARBA00001922"/>
    </source>
</evidence>
<dbReference type="EMBL" id="AP014924">
    <property type="protein sequence ID" value="BAS26572.1"/>
    <property type="molecule type" value="Genomic_DNA"/>
</dbReference>
<dbReference type="Pfam" id="PF02867">
    <property type="entry name" value="Ribonuc_red_lgC"/>
    <property type="match status" value="1"/>
</dbReference>
<keyword evidence="2" id="KW-0846">Cobalamin</keyword>
<dbReference type="GO" id="GO:0004748">
    <property type="term" value="F:ribonucleoside-diphosphate reductase activity, thioredoxin disulfide as acceptor"/>
    <property type="evidence" value="ECO:0007669"/>
    <property type="project" value="TreeGrafter"/>
</dbReference>
<dbReference type="GO" id="GO:0004519">
    <property type="term" value="F:endonuclease activity"/>
    <property type="evidence" value="ECO:0007669"/>
    <property type="project" value="InterPro"/>
</dbReference>
<name>A0A0K2SHQ8_LIMPI</name>
<dbReference type="InterPro" id="IPR006141">
    <property type="entry name" value="Intein_N"/>
</dbReference>
<evidence type="ECO:0000256" key="3">
    <source>
        <dbReference type="ARBA" id="ARBA00022813"/>
    </source>
</evidence>
<keyword evidence="5" id="KW-0560">Oxidoreductase</keyword>
<gene>
    <name evidence="9" type="ORF">LIP_0715</name>
</gene>
<evidence type="ECO:0000256" key="7">
    <source>
        <dbReference type="SAM" id="MobiDB-lite"/>
    </source>
</evidence>
<dbReference type="InterPro" id="IPR003586">
    <property type="entry name" value="Hint_dom_C"/>
</dbReference>
<dbReference type="Pfam" id="PF14528">
    <property type="entry name" value="LAGLIDADG_3"/>
    <property type="match status" value="1"/>
</dbReference>
<dbReference type="Gene3D" id="3.10.28.10">
    <property type="entry name" value="Homing endonucleases"/>
    <property type="match status" value="1"/>
</dbReference>
<dbReference type="InterPro" id="IPR004860">
    <property type="entry name" value="LAGLIDADG_dom"/>
</dbReference>
<dbReference type="PANTHER" id="PTHR43371">
    <property type="entry name" value="VITAMIN B12-DEPENDENT RIBONUCLEOTIDE REDUCTASE"/>
    <property type="match status" value="1"/>
</dbReference>
<dbReference type="PROSITE" id="PS50817">
    <property type="entry name" value="INTEIN_N_TER"/>
    <property type="match status" value="1"/>
</dbReference>
<dbReference type="KEGG" id="lpil:LIP_0715"/>
<dbReference type="PANTHER" id="PTHR43371:SF1">
    <property type="entry name" value="RIBONUCLEOSIDE-DIPHOSPHATE REDUCTASE"/>
    <property type="match status" value="1"/>
</dbReference>
<keyword evidence="10" id="KW-1185">Reference proteome</keyword>
<evidence type="ECO:0000256" key="2">
    <source>
        <dbReference type="ARBA" id="ARBA00022628"/>
    </source>
</evidence>
<dbReference type="SUPFAM" id="SSF55608">
    <property type="entry name" value="Homing endonucleases"/>
    <property type="match status" value="1"/>
</dbReference>
<dbReference type="SUPFAM" id="SSF51294">
    <property type="entry name" value="Hedgehog/intein (Hint) domain"/>
    <property type="match status" value="1"/>
</dbReference>
<dbReference type="InterPro" id="IPR030934">
    <property type="entry name" value="Intein_C"/>
</dbReference>
<evidence type="ECO:0000313" key="9">
    <source>
        <dbReference type="EMBL" id="BAS26572.1"/>
    </source>
</evidence>
<evidence type="ECO:0000313" key="10">
    <source>
        <dbReference type="Proteomes" id="UP000065807"/>
    </source>
</evidence>
<protein>
    <recommendedName>
        <fullName evidence="8">DOD-type homing endonuclease domain-containing protein</fullName>
    </recommendedName>
</protein>
<dbReference type="AlphaFoldDB" id="A0A0K2SHQ8"/>
<evidence type="ECO:0000256" key="5">
    <source>
        <dbReference type="ARBA" id="ARBA00023002"/>
    </source>
</evidence>
<feature type="domain" description="DOD-type homing endonuclease" evidence="8">
    <location>
        <begin position="461"/>
        <end position="602"/>
    </location>
</feature>
<sequence length="1010" mass="111582">MVSAGEGRVTVQLVQSGDVIERPAKLVERPLETHPSQMWDRMAYAAAAAEEEGRHAQWERAFRWALDGFRFVPGGRISTMLGTGQNLTAFNCYVIPLQPDAGPENADSRRSIIDTLGRMVEIMSRGGGVGINLSTLRPQLAPVRGVNGRSSGSVSWGGLFSFATGLVEQGGSRRGALMVMLDDWHPDLLRFIRAKQAMGAITNANMSVCVSDAFMRAVREDGEWELVFPDTSDPDYDRLWDGDLNAWRERGKPVEVHERVRAREVWNEIVTSAWKSAEPGVVFIDRYNEYSNARYYARIACTNPCFAGPTRLATAQGYLTMEELYRAGTSLWVATDGRAAGTLEEAVGGGRYTPPGVTLRPAGPAFLTRRNAPVLRLETAHGLSVTATPDHRFLTPAGYVELQDLHPGDVLYLQSGEGAWARDDRLPDTARPARREGRLEARMSRDEATPPERWTREVGQFLGWATGGGYTYDNRGKPVLALLFGPAETELIPRFRGLVRGWFGVEGSVSTRNQTVRLQYDASVARFARALGLEARRAPEKRVPESLWQAPREAVVGFLQGLFTSNGAVNVSAAKGSCNVRLASSSRELLADVQLLLLNLGIVSRLHLRRRPGLQILPDGRRRPRAHATAGQHELLIDKANRDRFAREVGFLSRAKQERLEAFISAKTRRSNGEPFTTRVVRVVPAGRANVYDLTEPVTHSVIAGGLVAHNCGEQGLPPFGVCNLGHVNLARFVEGPAGEARVLWDELARAVWLGVRFLDNVIDITPYFLAENEALQKGERRVGLGTMGLGEMLIRLGIRYGSDESLAFMDRLYGFIARHAYRASVHLAQEKGTFPRFQADGFLSSAFMRAMPHEIQEAVRAHGIRNVTLITQAPTGTTGSMVGTSTGIEPYYSWTYYRKGRLGRKRVVEPVVADVLGLGPEEAERLDLSETRLPGAFVTALELTPEEHVRVQAVAQRWCDSSISKTANLPADYSVEQTEAIYRLAYELGCKGVTIYRDRSRDEQVLSTT</sequence>
<dbReference type="InterPro" id="IPR036844">
    <property type="entry name" value="Hint_dom_sf"/>
</dbReference>
<keyword evidence="3" id="KW-0068">Autocatalytic cleavage</keyword>
<accession>A0A0K2SHQ8</accession>